<dbReference type="Proteomes" id="UP000038010">
    <property type="component" value="Unassembled WGS sequence"/>
</dbReference>
<comment type="similarity">
    <text evidence="1">Belongs to the short-chain dehydrogenases/reductases (SDR) family.</text>
</comment>
<evidence type="ECO:0000256" key="1">
    <source>
        <dbReference type="ARBA" id="ARBA00006484"/>
    </source>
</evidence>
<dbReference type="GO" id="GO:0016616">
    <property type="term" value="F:oxidoreductase activity, acting on the CH-OH group of donors, NAD or NADP as acceptor"/>
    <property type="evidence" value="ECO:0007669"/>
    <property type="project" value="TreeGrafter"/>
</dbReference>
<name>A0A0N0NMI9_9EURO</name>
<dbReference type="PANTHER" id="PTHR44229">
    <property type="entry name" value="15-HYDROXYPROSTAGLANDIN DEHYDROGENASE [NAD(+)]"/>
    <property type="match status" value="1"/>
</dbReference>
<dbReference type="Gene3D" id="3.40.50.720">
    <property type="entry name" value="NAD(P)-binding Rossmann-like Domain"/>
    <property type="match status" value="2"/>
</dbReference>
<gene>
    <name evidence="4" type="ORF">AB675_7792</name>
</gene>
<dbReference type="InterPro" id="IPR036291">
    <property type="entry name" value="NAD(P)-bd_dom_sf"/>
</dbReference>
<dbReference type="InterPro" id="IPR002347">
    <property type="entry name" value="SDR_fam"/>
</dbReference>
<dbReference type="STRING" id="1664694.A0A0N0NMI9"/>
<dbReference type="AlphaFoldDB" id="A0A0N0NMI9"/>
<sequence>MAKVALITGGSSGIGLALAKHLVARGWDIVLADLQPPKASDDLPKDRTLYISTDVASFESQARIRPRRYIRLNRPLQPSPEARHVTFDVDLFGVYYGIKLYAHYAARNPTPGGKIIITSSAAGFYPNPAIPQYAAAKHALIGLVRSLAPHSARHNITINTVAPTFVNTNIEPKEVKGAISAEHQTPMSVIIQGFDELMDEEKGHNGAAVEGCQDGLYYRQPIEVVSPSAKRLREAGDMQKWVELYVQRNVERMRRSQKAR</sequence>
<reference evidence="4 5" key="1">
    <citation type="submission" date="2015-06" db="EMBL/GenBank/DDBJ databases">
        <title>Draft genome of the ant-associated black yeast Phialophora attae CBS 131958.</title>
        <authorList>
            <person name="Moreno L.F."/>
            <person name="Stielow B.J."/>
            <person name="de Hoog S."/>
            <person name="Vicente V.A."/>
            <person name="Weiss V.A."/>
            <person name="de Vries M."/>
            <person name="Cruz L.M."/>
            <person name="Souza E.M."/>
        </authorList>
    </citation>
    <scope>NUCLEOTIDE SEQUENCE [LARGE SCALE GENOMIC DNA]</scope>
    <source>
        <strain evidence="4 5">CBS 131958</strain>
    </source>
</reference>
<organism evidence="4 5">
    <name type="scientific">Cyphellophora attinorum</name>
    <dbReference type="NCBI Taxonomy" id="1664694"/>
    <lineage>
        <taxon>Eukaryota</taxon>
        <taxon>Fungi</taxon>
        <taxon>Dikarya</taxon>
        <taxon>Ascomycota</taxon>
        <taxon>Pezizomycotina</taxon>
        <taxon>Eurotiomycetes</taxon>
        <taxon>Chaetothyriomycetidae</taxon>
        <taxon>Chaetothyriales</taxon>
        <taxon>Cyphellophoraceae</taxon>
        <taxon>Cyphellophora</taxon>
    </lineage>
</organism>
<dbReference type="SUPFAM" id="SSF51735">
    <property type="entry name" value="NAD(P)-binding Rossmann-fold domains"/>
    <property type="match status" value="1"/>
</dbReference>
<dbReference type="PROSITE" id="PS00061">
    <property type="entry name" value="ADH_SHORT"/>
    <property type="match status" value="1"/>
</dbReference>
<dbReference type="VEuPathDB" id="FungiDB:AB675_7792"/>
<evidence type="ECO:0000313" key="4">
    <source>
        <dbReference type="EMBL" id="KPI40408.1"/>
    </source>
</evidence>
<evidence type="ECO:0000256" key="2">
    <source>
        <dbReference type="ARBA" id="ARBA00022857"/>
    </source>
</evidence>
<dbReference type="GO" id="GO:0005737">
    <property type="term" value="C:cytoplasm"/>
    <property type="evidence" value="ECO:0007669"/>
    <property type="project" value="TreeGrafter"/>
</dbReference>
<protein>
    <submittedName>
        <fullName evidence="4">15-hydroxyprostaglandin dehydrogenase [NAD(+)]</fullName>
    </submittedName>
</protein>
<comment type="caution">
    <text evidence="4">The sequence shown here is derived from an EMBL/GenBank/DDBJ whole genome shotgun (WGS) entry which is preliminary data.</text>
</comment>
<proteinExistence type="inferred from homology"/>
<dbReference type="RefSeq" id="XP_018000371.1">
    <property type="nucleotide sequence ID" value="XM_018148186.1"/>
</dbReference>
<keyword evidence="5" id="KW-1185">Reference proteome</keyword>
<dbReference type="PRINTS" id="PR00081">
    <property type="entry name" value="GDHRDH"/>
</dbReference>
<evidence type="ECO:0000313" key="5">
    <source>
        <dbReference type="Proteomes" id="UP000038010"/>
    </source>
</evidence>
<dbReference type="GeneID" id="28740066"/>
<dbReference type="EMBL" id="LFJN01000012">
    <property type="protein sequence ID" value="KPI40408.1"/>
    <property type="molecule type" value="Genomic_DNA"/>
</dbReference>
<dbReference type="Pfam" id="PF00106">
    <property type="entry name" value="adh_short"/>
    <property type="match status" value="2"/>
</dbReference>
<keyword evidence="2" id="KW-0521">NADP</keyword>
<accession>A0A0N0NMI9</accession>
<dbReference type="OrthoDB" id="5371740at2759"/>
<dbReference type="PANTHER" id="PTHR44229:SF4">
    <property type="entry name" value="15-HYDROXYPROSTAGLANDIN DEHYDROGENASE [NAD(+)]"/>
    <property type="match status" value="1"/>
</dbReference>
<keyword evidence="3" id="KW-0560">Oxidoreductase</keyword>
<dbReference type="InterPro" id="IPR020904">
    <property type="entry name" value="Sc_DH/Rdtase_CS"/>
</dbReference>
<evidence type="ECO:0000256" key="3">
    <source>
        <dbReference type="ARBA" id="ARBA00023002"/>
    </source>
</evidence>